<dbReference type="InterPro" id="IPR050396">
    <property type="entry name" value="Glycosyltr_51/Transpeptidase"/>
</dbReference>
<dbReference type="Gene3D" id="1.10.3810.10">
    <property type="entry name" value="Biosynthetic peptidoglycan transglycosylase-like"/>
    <property type="match status" value="1"/>
</dbReference>
<evidence type="ECO:0000256" key="5">
    <source>
        <dbReference type="ARBA" id="ARBA00022676"/>
    </source>
</evidence>
<evidence type="ECO:0000256" key="7">
    <source>
        <dbReference type="ARBA" id="ARBA00022801"/>
    </source>
</evidence>
<name>A0A4Q9V0V9_9ACTO</name>
<dbReference type="InterPro" id="IPR036950">
    <property type="entry name" value="PBP_transglycosylase"/>
</dbReference>
<accession>A0A4Q9V0V9</accession>
<dbReference type="GO" id="GO:0009002">
    <property type="term" value="F:serine-type D-Ala-D-Ala carboxypeptidase activity"/>
    <property type="evidence" value="ECO:0007669"/>
    <property type="project" value="UniProtKB-EC"/>
</dbReference>
<evidence type="ECO:0000256" key="14">
    <source>
        <dbReference type="SAM" id="MobiDB-lite"/>
    </source>
</evidence>
<feature type="transmembrane region" description="Helical" evidence="15">
    <location>
        <begin position="42"/>
        <end position="63"/>
    </location>
</feature>
<evidence type="ECO:0000313" key="19">
    <source>
        <dbReference type="Proteomes" id="UP000293036"/>
    </source>
</evidence>
<evidence type="ECO:0000256" key="2">
    <source>
        <dbReference type="ARBA" id="ARBA00007739"/>
    </source>
</evidence>
<dbReference type="FunFam" id="1.10.3810.10:FF:000001">
    <property type="entry name" value="Penicillin-binding protein 1A"/>
    <property type="match status" value="1"/>
</dbReference>
<dbReference type="EMBL" id="SJDT01000005">
    <property type="protein sequence ID" value="TBW21020.1"/>
    <property type="molecule type" value="Genomic_DNA"/>
</dbReference>
<evidence type="ECO:0000256" key="12">
    <source>
        <dbReference type="ARBA" id="ARBA00034000"/>
    </source>
</evidence>
<dbReference type="GO" id="GO:0008360">
    <property type="term" value="P:regulation of cell shape"/>
    <property type="evidence" value="ECO:0007669"/>
    <property type="project" value="UniProtKB-KW"/>
</dbReference>
<dbReference type="InterPro" id="IPR012338">
    <property type="entry name" value="Beta-lactam/transpept-like"/>
</dbReference>
<dbReference type="Pfam" id="PF00912">
    <property type="entry name" value="Transgly"/>
    <property type="match status" value="1"/>
</dbReference>
<protein>
    <submittedName>
        <fullName evidence="18">Penicillin-binding protein</fullName>
    </submittedName>
</protein>
<dbReference type="GO" id="GO:0006508">
    <property type="term" value="P:proteolysis"/>
    <property type="evidence" value="ECO:0007669"/>
    <property type="project" value="UniProtKB-KW"/>
</dbReference>
<keyword evidence="15" id="KW-1133">Transmembrane helix</keyword>
<reference evidence="18 19" key="1">
    <citation type="submission" date="2019-02" db="EMBL/GenBank/DDBJ databases">
        <title>Arcanobacterium bovis sp. nov., isolated from the milk of a cow with mastitis.</title>
        <authorList>
            <person name="Sammra O."/>
            <person name="Foster G."/>
            <person name="Hassan A."/>
            <person name="Alssahen M."/>
            <person name="Laemmler C."/>
            <person name="Borowiak M."/>
            <person name="Malorny B."/>
            <person name="Abdulmawjood A."/>
        </authorList>
    </citation>
    <scope>NUCLEOTIDE SEQUENCE [LARGE SCALE GENOMIC DNA]</scope>
    <source>
        <strain evidence="18 19">C605018/01/1</strain>
    </source>
</reference>
<dbReference type="Gene3D" id="3.40.710.10">
    <property type="entry name" value="DD-peptidase/beta-lactamase superfamily"/>
    <property type="match status" value="1"/>
</dbReference>
<keyword evidence="9" id="KW-0573">Peptidoglycan synthesis</keyword>
<comment type="caution">
    <text evidence="18">The sequence shown here is derived from an EMBL/GenBank/DDBJ whole genome shotgun (WGS) entry which is preliminary data.</text>
</comment>
<dbReference type="SUPFAM" id="SSF53955">
    <property type="entry name" value="Lysozyme-like"/>
    <property type="match status" value="1"/>
</dbReference>
<keyword evidence="10" id="KW-0511">Multifunctional enzyme</keyword>
<keyword evidence="6" id="KW-0808">Transferase</keyword>
<proteinExistence type="inferred from homology"/>
<dbReference type="GO" id="GO:0071555">
    <property type="term" value="P:cell wall organization"/>
    <property type="evidence" value="ECO:0007669"/>
    <property type="project" value="UniProtKB-KW"/>
</dbReference>
<keyword evidence="5" id="KW-0328">Glycosyltransferase</keyword>
<keyword evidence="8" id="KW-0133">Cell shape</keyword>
<dbReference type="Proteomes" id="UP000293036">
    <property type="component" value="Unassembled WGS sequence"/>
</dbReference>
<dbReference type="GO" id="GO:0008658">
    <property type="term" value="F:penicillin binding"/>
    <property type="evidence" value="ECO:0007669"/>
    <property type="project" value="InterPro"/>
</dbReference>
<evidence type="ECO:0000313" key="18">
    <source>
        <dbReference type="EMBL" id="TBW21020.1"/>
    </source>
</evidence>
<keyword evidence="19" id="KW-1185">Reference proteome</keyword>
<dbReference type="PANTHER" id="PTHR32282">
    <property type="entry name" value="BINDING PROTEIN TRANSPEPTIDASE, PUTATIVE-RELATED"/>
    <property type="match status" value="1"/>
</dbReference>
<dbReference type="AlphaFoldDB" id="A0A4Q9V0V9"/>
<evidence type="ECO:0000256" key="9">
    <source>
        <dbReference type="ARBA" id="ARBA00022984"/>
    </source>
</evidence>
<sequence length="739" mass="79341">MTKRIAPESEAMAGKKGVKKRRWNYPRAGKGRVQRWLPSWRVVVGTILTGMAVGVGLFVGLYVTTAVPEPDDFALAQSTTVYYSDGQTQLGRFEQVNRTTVKMKDIPKTMQNAVVASEDRTFYENNGVSPKAILRALINNLRGGSTQGGSTLTQQYVERYYTGTTKSIFGKAKEAILAIKIDRSQTKEEILENYLNTIYFGRGAYGVEAASQAYFGIPASQMTLSQSAMLVGIIPAPSAWDPAKNPERAKERFNRVIKLMLEDEWITAEEAKAAAFPATLDPSTRNSFNGTNGYLLAEVRKELIAKGGFKEDEIETNGYKIVTTINKDMQQGAVDAVASLPKDRPVNNYVGLYSMDPNNGEVLAIYGGSDYMKRQRNTATQDRAQAGSTFKYFGLLAAIEKKIPLTETFAAPAKQWIPKLQINITNSGNVGYGYLDIIEATKYSSNTAYVNINEKVGPENTLKMAHKLGLAEDTPGLDANFANVLGSASVTAKEMARAYGVSASGGKLVDPHVVRQVTNNKGEVLYRGITDGTQVITTDQATLATYALESVFSPAGTAEDVSLGKRPIAGKTGTSTGPVSAWFVGYTPQVVTAVNMFQSGANGQEEVLTPFGRVKTVFGSTYPAQVWEDYMKVATDSMEIQDFPDATKLLKSQRPKVKKEKTPTTPTTPTDPSQPTVPTVDPNQQPGNNTPAPVPAPTPAPAPAPSQPGNGTGGNGAGNGNNNGAGGNNGQGKNGNPNG</sequence>
<dbReference type="GO" id="GO:0030288">
    <property type="term" value="C:outer membrane-bounded periplasmic space"/>
    <property type="evidence" value="ECO:0007669"/>
    <property type="project" value="TreeGrafter"/>
</dbReference>
<evidence type="ECO:0000256" key="1">
    <source>
        <dbReference type="ARBA" id="ARBA00007090"/>
    </source>
</evidence>
<evidence type="ECO:0000259" key="16">
    <source>
        <dbReference type="Pfam" id="PF00905"/>
    </source>
</evidence>
<dbReference type="OrthoDB" id="9766909at2"/>
<dbReference type="SUPFAM" id="SSF56601">
    <property type="entry name" value="beta-lactamase/transpeptidase-like"/>
    <property type="match status" value="1"/>
</dbReference>
<keyword evidence="7" id="KW-0378">Hydrolase</keyword>
<keyword evidence="15" id="KW-0472">Membrane</keyword>
<evidence type="ECO:0000256" key="11">
    <source>
        <dbReference type="ARBA" id="ARBA00023316"/>
    </source>
</evidence>
<feature type="compositionally biased region" description="Pro residues" evidence="14">
    <location>
        <begin position="692"/>
        <end position="706"/>
    </location>
</feature>
<feature type="domain" description="Glycosyl transferase family 51" evidence="17">
    <location>
        <begin position="89"/>
        <end position="260"/>
    </location>
</feature>
<evidence type="ECO:0000256" key="13">
    <source>
        <dbReference type="ARBA" id="ARBA00049902"/>
    </source>
</evidence>
<comment type="similarity">
    <text evidence="2">In the N-terminal section; belongs to the glycosyltransferase 51 family.</text>
</comment>
<dbReference type="InterPro" id="IPR023346">
    <property type="entry name" value="Lysozyme-like_dom_sf"/>
</dbReference>
<feature type="region of interest" description="Disordered" evidence="14">
    <location>
        <begin position="646"/>
        <end position="739"/>
    </location>
</feature>
<dbReference type="PANTHER" id="PTHR32282:SF34">
    <property type="entry name" value="PENICILLIN-BINDING PROTEIN 1A"/>
    <property type="match status" value="1"/>
</dbReference>
<dbReference type="RefSeq" id="WP_131281650.1">
    <property type="nucleotide sequence ID" value="NZ_JBHSLR010000002.1"/>
</dbReference>
<evidence type="ECO:0000256" key="4">
    <source>
        <dbReference type="ARBA" id="ARBA00022670"/>
    </source>
</evidence>
<dbReference type="InterPro" id="IPR001460">
    <property type="entry name" value="PCN-bd_Tpept"/>
</dbReference>
<gene>
    <name evidence="18" type="ORF">EZJ44_06825</name>
</gene>
<organism evidence="18 19">
    <name type="scientific">Arcanobacterium bovis</name>
    <dbReference type="NCBI Taxonomy" id="2529275"/>
    <lineage>
        <taxon>Bacteria</taxon>
        <taxon>Bacillati</taxon>
        <taxon>Actinomycetota</taxon>
        <taxon>Actinomycetes</taxon>
        <taxon>Actinomycetales</taxon>
        <taxon>Actinomycetaceae</taxon>
        <taxon>Arcanobacterium</taxon>
    </lineage>
</organism>
<feature type="domain" description="Penicillin-binding protein transpeptidase" evidence="16">
    <location>
        <begin position="355"/>
        <end position="600"/>
    </location>
</feature>
<keyword evidence="3" id="KW-0121">Carboxypeptidase</keyword>
<dbReference type="GO" id="GO:0008955">
    <property type="term" value="F:peptidoglycan glycosyltransferase activity"/>
    <property type="evidence" value="ECO:0007669"/>
    <property type="project" value="UniProtKB-EC"/>
</dbReference>
<keyword evidence="4" id="KW-0645">Protease</keyword>
<evidence type="ECO:0000256" key="3">
    <source>
        <dbReference type="ARBA" id="ARBA00022645"/>
    </source>
</evidence>
<dbReference type="Pfam" id="PF00905">
    <property type="entry name" value="Transpeptidase"/>
    <property type="match status" value="1"/>
</dbReference>
<keyword evidence="15" id="KW-0812">Transmembrane</keyword>
<feature type="compositionally biased region" description="Low complexity" evidence="14">
    <location>
        <begin position="663"/>
        <end position="682"/>
    </location>
</feature>
<evidence type="ECO:0000256" key="15">
    <source>
        <dbReference type="SAM" id="Phobius"/>
    </source>
</evidence>
<evidence type="ECO:0000256" key="8">
    <source>
        <dbReference type="ARBA" id="ARBA00022960"/>
    </source>
</evidence>
<dbReference type="GO" id="GO:0009252">
    <property type="term" value="P:peptidoglycan biosynthetic process"/>
    <property type="evidence" value="ECO:0007669"/>
    <property type="project" value="UniProtKB-KW"/>
</dbReference>
<dbReference type="InterPro" id="IPR001264">
    <property type="entry name" value="Glyco_trans_51"/>
</dbReference>
<evidence type="ECO:0000256" key="10">
    <source>
        <dbReference type="ARBA" id="ARBA00023268"/>
    </source>
</evidence>
<evidence type="ECO:0000259" key="17">
    <source>
        <dbReference type="Pfam" id="PF00912"/>
    </source>
</evidence>
<feature type="compositionally biased region" description="Gly residues" evidence="14">
    <location>
        <begin position="710"/>
        <end position="739"/>
    </location>
</feature>
<evidence type="ECO:0000256" key="6">
    <source>
        <dbReference type="ARBA" id="ARBA00022679"/>
    </source>
</evidence>
<keyword evidence="11" id="KW-0961">Cell wall biogenesis/degradation</keyword>
<comment type="catalytic activity">
    <reaction evidence="13">
        <text>[GlcNAc-(1-&gt;4)-Mur2Ac(oyl-L-Ala-gamma-D-Glu-L-Lys-D-Ala-D-Ala)](n)-di-trans,octa-cis-undecaprenyl diphosphate + beta-D-GlcNAc-(1-&gt;4)-Mur2Ac(oyl-L-Ala-gamma-D-Glu-L-Lys-D-Ala-D-Ala)-di-trans,octa-cis-undecaprenyl diphosphate = [GlcNAc-(1-&gt;4)-Mur2Ac(oyl-L-Ala-gamma-D-Glu-L-Lys-D-Ala-D-Ala)](n+1)-di-trans,octa-cis-undecaprenyl diphosphate + di-trans,octa-cis-undecaprenyl diphosphate + H(+)</text>
        <dbReference type="Rhea" id="RHEA:23708"/>
        <dbReference type="Rhea" id="RHEA-COMP:9602"/>
        <dbReference type="Rhea" id="RHEA-COMP:9603"/>
        <dbReference type="ChEBI" id="CHEBI:15378"/>
        <dbReference type="ChEBI" id="CHEBI:58405"/>
        <dbReference type="ChEBI" id="CHEBI:60033"/>
        <dbReference type="ChEBI" id="CHEBI:78435"/>
        <dbReference type="EC" id="2.4.99.28"/>
    </reaction>
</comment>
<comment type="similarity">
    <text evidence="1">In the C-terminal section; belongs to the transpeptidase family.</text>
</comment>
<comment type="catalytic activity">
    <reaction evidence="12">
        <text>Preferential cleavage: (Ac)2-L-Lys-D-Ala-|-D-Ala. Also transpeptidation of peptidyl-alanyl moieties that are N-acyl substituents of D-alanine.</text>
        <dbReference type="EC" id="3.4.16.4"/>
    </reaction>
</comment>